<dbReference type="OrthoDB" id="10511989at2759"/>
<name>A0A0N1H9P4_9EURO</name>
<keyword evidence="4" id="KW-1185">Reference proteome</keyword>
<dbReference type="GeneID" id="28739845"/>
<keyword evidence="2" id="KW-0812">Transmembrane</keyword>
<feature type="region of interest" description="Disordered" evidence="1">
    <location>
        <begin position="199"/>
        <end position="241"/>
    </location>
</feature>
<sequence length="296" mass="33100">MPITLFSQALLFFIGTLTIFSLTLIVPLFPFTGAPLPHRHPCAHLISPSLSATFDWSSPSALDLAFCIQHRQPKPSTCLFYTSDARLDARRYAQESGNITIYDVYDQYYFNPAHLPGSQWNKLNVTRMMWKITSKAYAMRCSGKVSLVLPWNVSDEAVCPNSIWVTDEYEVIREAQGTIELPVNRISWVPEDEVGGGKWVRRPLRKRSDAGDGQGGLPSDSRRRVKRGEIRSPEAVGADASQIAMAETMVDEPVVEMDDSSSSVNKLSDELTRGLWDDNGDDPWAVYQPDDVCGRP</sequence>
<dbReference type="Proteomes" id="UP000038010">
    <property type="component" value="Unassembled WGS sequence"/>
</dbReference>
<protein>
    <submittedName>
        <fullName evidence="3">Uncharacterized protein</fullName>
    </submittedName>
</protein>
<gene>
    <name evidence="3" type="ORF">AB675_7584</name>
</gene>
<organism evidence="3 4">
    <name type="scientific">Cyphellophora attinorum</name>
    <dbReference type="NCBI Taxonomy" id="1664694"/>
    <lineage>
        <taxon>Eukaryota</taxon>
        <taxon>Fungi</taxon>
        <taxon>Dikarya</taxon>
        <taxon>Ascomycota</taxon>
        <taxon>Pezizomycotina</taxon>
        <taxon>Eurotiomycetes</taxon>
        <taxon>Chaetothyriomycetidae</taxon>
        <taxon>Chaetothyriales</taxon>
        <taxon>Cyphellophoraceae</taxon>
        <taxon>Cyphellophora</taxon>
    </lineage>
</organism>
<dbReference type="AlphaFoldDB" id="A0A0N1H9P4"/>
<evidence type="ECO:0000313" key="4">
    <source>
        <dbReference type="Proteomes" id="UP000038010"/>
    </source>
</evidence>
<dbReference type="EMBL" id="LFJN01000012">
    <property type="protein sequence ID" value="KPI40434.1"/>
    <property type="molecule type" value="Genomic_DNA"/>
</dbReference>
<evidence type="ECO:0000256" key="1">
    <source>
        <dbReference type="SAM" id="MobiDB-lite"/>
    </source>
</evidence>
<evidence type="ECO:0000256" key="2">
    <source>
        <dbReference type="SAM" id="Phobius"/>
    </source>
</evidence>
<dbReference type="RefSeq" id="XP_018000397.1">
    <property type="nucleotide sequence ID" value="XM_018147965.1"/>
</dbReference>
<proteinExistence type="predicted"/>
<accession>A0A0N1H9P4</accession>
<keyword evidence="2" id="KW-0472">Membrane</keyword>
<evidence type="ECO:0000313" key="3">
    <source>
        <dbReference type="EMBL" id="KPI40434.1"/>
    </source>
</evidence>
<dbReference type="VEuPathDB" id="FungiDB:AB675_7584"/>
<keyword evidence="2" id="KW-1133">Transmembrane helix</keyword>
<reference evidence="3 4" key="1">
    <citation type="submission" date="2015-06" db="EMBL/GenBank/DDBJ databases">
        <title>Draft genome of the ant-associated black yeast Phialophora attae CBS 131958.</title>
        <authorList>
            <person name="Moreno L.F."/>
            <person name="Stielow B.J."/>
            <person name="de Hoog S."/>
            <person name="Vicente V.A."/>
            <person name="Weiss V.A."/>
            <person name="de Vries M."/>
            <person name="Cruz L.M."/>
            <person name="Souza E.M."/>
        </authorList>
    </citation>
    <scope>NUCLEOTIDE SEQUENCE [LARGE SCALE GENOMIC DNA]</scope>
    <source>
        <strain evidence="3 4">CBS 131958</strain>
    </source>
</reference>
<comment type="caution">
    <text evidence="3">The sequence shown here is derived from an EMBL/GenBank/DDBJ whole genome shotgun (WGS) entry which is preliminary data.</text>
</comment>
<feature type="region of interest" description="Disordered" evidence="1">
    <location>
        <begin position="272"/>
        <end position="296"/>
    </location>
</feature>
<feature type="transmembrane region" description="Helical" evidence="2">
    <location>
        <begin position="6"/>
        <end position="29"/>
    </location>
</feature>